<dbReference type="PANTHER" id="PTHR13504">
    <property type="entry name" value="FIDO DOMAIN-CONTAINING PROTEIN DDB_G0283145"/>
    <property type="match status" value="1"/>
</dbReference>
<proteinExistence type="predicted"/>
<evidence type="ECO:0000259" key="1">
    <source>
        <dbReference type="PROSITE" id="PS51459"/>
    </source>
</evidence>
<accession>A0ABQ6SYA5</accession>
<reference evidence="2 3" key="1">
    <citation type="journal article" date="2020" name="Antonie Van Leeuwenhoek">
        <title>Stenotrophomonas cyclobalanopsidis sp. nov., isolated from the leaf spot disease of Cyclobalanopsis patelliformis.</title>
        <authorList>
            <person name="Bian D.R."/>
            <person name="Xue H."/>
            <person name="Piao C.G."/>
            <person name="Li Y."/>
        </authorList>
    </citation>
    <scope>NUCLEOTIDE SEQUENCE [LARGE SCALE GENOMIC DNA]</scope>
    <source>
        <strain evidence="2 3">TPQG1-4</strain>
    </source>
</reference>
<dbReference type="InterPro" id="IPR003812">
    <property type="entry name" value="Fido"/>
</dbReference>
<evidence type="ECO:0000313" key="2">
    <source>
        <dbReference type="EMBL" id="KAA8995459.1"/>
    </source>
</evidence>
<dbReference type="Proteomes" id="UP000326367">
    <property type="component" value="Unassembled WGS sequence"/>
</dbReference>
<dbReference type="RefSeq" id="WP_150455447.1">
    <property type="nucleotide sequence ID" value="NZ_VYKI01000022.1"/>
</dbReference>
<dbReference type="InterPro" id="IPR036597">
    <property type="entry name" value="Fido-like_dom_sf"/>
</dbReference>
<dbReference type="InterPro" id="IPR040198">
    <property type="entry name" value="Fido_containing"/>
</dbReference>
<dbReference type="PANTHER" id="PTHR13504:SF38">
    <property type="entry name" value="FIDO DOMAIN-CONTAINING PROTEIN"/>
    <property type="match status" value="1"/>
</dbReference>
<sequence length="537" mass="59243">MNDVPADPIGAAWLARAHGVMPCGRLPVVSQVGSRRATRDINGFRLETYPESMRPAADLAGHLQFHLRHEVPHVEFLARLFSKTGPEPVQAWVAREPTGQYARRAAFLFEWLTGVELVVPERLAGNYVNAIDEAKLVASSHDRMVRNPRWRINDNLPGTPWFCPIVVKTEAMERAADLDVRGLFAELAEEFGDALLLRAAVWMTLRESRASFAIEGEGDQVGRVQRFADVMARRTGAGDAPLSGAALAELQQEILGSLTTLEQFGIRQSPVYVGETIRYQKIVHYVAPPPEDVVPMLDGLRVFLEKTTGQSSVMRSAVAAFGFVYIHPLADGNGRVHRFLVNDILRRDGLIPEPVILPISAVITDDAGERRSYDQVLDQVSKPLMETVRQDVTFAAARTTYPDGVASNLVFEGAAQVRPVWRHPDLGPHVVFLSNIIARTLTEQMPEQSRYLRNHARARAVLKDVVEMPDPQADRVLRSIEQNHGELSNVLAKEMPVLAQPGVWAAIVDAVSQVYATAVPGQGAAIVRYQPGKPAGR</sequence>
<dbReference type="SUPFAM" id="SSF140931">
    <property type="entry name" value="Fic-like"/>
    <property type="match status" value="1"/>
</dbReference>
<protein>
    <submittedName>
        <fullName evidence="2">Fic family protein</fullName>
    </submittedName>
</protein>
<dbReference type="EMBL" id="VYKI01000022">
    <property type="protein sequence ID" value="KAA8995459.1"/>
    <property type="molecule type" value="Genomic_DNA"/>
</dbReference>
<name>A0ABQ6SYA5_9GAMM</name>
<dbReference type="Pfam" id="PF02661">
    <property type="entry name" value="Fic"/>
    <property type="match status" value="1"/>
</dbReference>
<gene>
    <name evidence="2" type="ORF">FJU31_14960</name>
</gene>
<comment type="caution">
    <text evidence="2">The sequence shown here is derived from an EMBL/GenBank/DDBJ whole genome shotgun (WGS) entry which is preliminary data.</text>
</comment>
<dbReference type="PROSITE" id="PS51459">
    <property type="entry name" value="FIDO"/>
    <property type="match status" value="1"/>
</dbReference>
<evidence type="ECO:0000313" key="3">
    <source>
        <dbReference type="Proteomes" id="UP000326367"/>
    </source>
</evidence>
<keyword evidence="3" id="KW-1185">Reference proteome</keyword>
<feature type="domain" description="Fido" evidence="1">
    <location>
        <begin position="242"/>
        <end position="397"/>
    </location>
</feature>
<organism evidence="2 3">
    <name type="scientific">Stenotrophomonas cyclobalanopsidis</name>
    <dbReference type="NCBI Taxonomy" id="2771362"/>
    <lineage>
        <taxon>Bacteria</taxon>
        <taxon>Pseudomonadati</taxon>
        <taxon>Pseudomonadota</taxon>
        <taxon>Gammaproteobacteria</taxon>
        <taxon>Lysobacterales</taxon>
        <taxon>Lysobacteraceae</taxon>
        <taxon>Stenotrophomonas</taxon>
    </lineage>
</organism>
<dbReference type="Gene3D" id="1.10.3290.10">
    <property type="entry name" value="Fido-like domain"/>
    <property type="match status" value="1"/>
</dbReference>